<reference evidence="2 3" key="1">
    <citation type="submission" date="2016-10" db="EMBL/GenBank/DDBJ databases">
        <authorList>
            <person name="de Groot N.N."/>
        </authorList>
    </citation>
    <scope>NUCLEOTIDE SEQUENCE [LARGE SCALE GENOMIC DNA]</scope>
    <source>
        <strain evidence="2 3">JCM 19513</strain>
    </source>
</reference>
<feature type="transmembrane region" description="Helical" evidence="1">
    <location>
        <begin position="38"/>
        <end position="60"/>
    </location>
</feature>
<keyword evidence="1" id="KW-1133">Transmembrane helix</keyword>
<dbReference type="STRING" id="1429083.GCA_001885685_02585"/>
<feature type="transmembrane region" description="Helical" evidence="1">
    <location>
        <begin position="7"/>
        <end position="26"/>
    </location>
</feature>
<dbReference type="RefSeq" id="WP_139214200.1">
    <property type="nucleotide sequence ID" value="NZ_FOAS01000021.1"/>
</dbReference>
<evidence type="ECO:0000313" key="2">
    <source>
        <dbReference type="EMBL" id="SEL77583.1"/>
    </source>
</evidence>
<protein>
    <submittedName>
        <fullName evidence="2">Uncharacterized protein</fullName>
    </submittedName>
</protein>
<dbReference type="EMBL" id="FOAS01000021">
    <property type="protein sequence ID" value="SEL77583.1"/>
    <property type="molecule type" value="Genomic_DNA"/>
</dbReference>
<evidence type="ECO:0000313" key="3">
    <source>
        <dbReference type="Proteomes" id="UP000185766"/>
    </source>
</evidence>
<name>A0A1H7SYC4_9GAMM</name>
<accession>A0A1H7SYC4</accession>
<sequence>MLPISPNLIRLCVAVLLPATACLGYYRVEALAPASPWLSAAIILAYPVSLMGFAGVLLCLRQTPIKTSLLVLASAATLLPIGLIQTLSN</sequence>
<evidence type="ECO:0000256" key="1">
    <source>
        <dbReference type="SAM" id="Phobius"/>
    </source>
</evidence>
<keyword evidence="1" id="KW-0472">Membrane</keyword>
<proteinExistence type="predicted"/>
<organism evidence="2 3">
    <name type="scientific">Atopomonas hussainii</name>
    <dbReference type="NCBI Taxonomy" id="1429083"/>
    <lineage>
        <taxon>Bacteria</taxon>
        <taxon>Pseudomonadati</taxon>
        <taxon>Pseudomonadota</taxon>
        <taxon>Gammaproteobacteria</taxon>
        <taxon>Pseudomonadales</taxon>
        <taxon>Pseudomonadaceae</taxon>
        <taxon>Atopomonas</taxon>
    </lineage>
</organism>
<dbReference type="Proteomes" id="UP000185766">
    <property type="component" value="Unassembled WGS sequence"/>
</dbReference>
<keyword evidence="1" id="KW-0812">Transmembrane</keyword>
<gene>
    <name evidence="2" type="ORF">SAMN05216214_12139</name>
</gene>
<feature type="transmembrane region" description="Helical" evidence="1">
    <location>
        <begin position="67"/>
        <end position="87"/>
    </location>
</feature>
<dbReference type="AlphaFoldDB" id="A0A1H7SYC4"/>
<keyword evidence="3" id="KW-1185">Reference proteome</keyword>